<dbReference type="InterPro" id="IPR017850">
    <property type="entry name" value="Alkaline_phosphatase_core_sf"/>
</dbReference>
<dbReference type="GO" id="GO:0046872">
    <property type="term" value="F:metal ion binding"/>
    <property type="evidence" value="ECO:0007669"/>
    <property type="project" value="UniProtKB-KW"/>
</dbReference>
<feature type="domain" description="Sulfatase N-terminal" evidence="7">
    <location>
        <begin position="23"/>
        <end position="374"/>
    </location>
</feature>
<evidence type="ECO:0000256" key="3">
    <source>
        <dbReference type="ARBA" id="ARBA00022723"/>
    </source>
</evidence>
<dbReference type="PANTHER" id="PTHR45953:SF1">
    <property type="entry name" value="IDURONATE 2-SULFATASE"/>
    <property type="match status" value="1"/>
</dbReference>
<comment type="caution">
    <text evidence="8">The sequence shown here is derived from an EMBL/GenBank/DDBJ whole genome shotgun (WGS) entry which is preliminary data.</text>
</comment>
<dbReference type="RefSeq" id="WP_007279651.1">
    <property type="nucleotide sequence ID" value="NZ_ABCK01000015.1"/>
</dbReference>
<name>A6DP68_9BACT</name>
<organism evidence="8 9">
    <name type="scientific">Lentisphaera araneosa HTCC2155</name>
    <dbReference type="NCBI Taxonomy" id="313628"/>
    <lineage>
        <taxon>Bacteria</taxon>
        <taxon>Pseudomonadati</taxon>
        <taxon>Lentisphaerota</taxon>
        <taxon>Lentisphaeria</taxon>
        <taxon>Lentisphaerales</taxon>
        <taxon>Lentisphaeraceae</taxon>
        <taxon>Lentisphaera</taxon>
    </lineage>
</organism>
<dbReference type="AlphaFoldDB" id="A6DP68"/>
<evidence type="ECO:0000256" key="1">
    <source>
        <dbReference type="ARBA" id="ARBA00001913"/>
    </source>
</evidence>
<proteinExistence type="inferred from homology"/>
<dbReference type="EMBL" id="ABCK01000015">
    <property type="protein sequence ID" value="EDM26600.1"/>
    <property type="molecule type" value="Genomic_DNA"/>
</dbReference>
<protein>
    <submittedName>
        <fullName evidence="8">Iduronate-2-sulfatase</fullName>
    </submittedName>
</protein>
<reference evidence="8 9" key="1">
    <citation type="journal article" date="2010" name="J. Bacteriol.">
        <title>Genome sequence of Lentisphaera araneosa HTCC2155T, the type species of the order Lentisphaerales in the phylum Lentisphaerae.</title>
        <authorList>
            <person name="Thrash J.C."/>
            <person name="Cho J.C."/>
            <person name="Vergin K.L."/>
            <person name="Morris R.M."/>
            <person name="Giovannoni S.J."/>
        </authorList>
    </citation>
    <scope>NUCLEOTIDE SEQUENCE [LARGE SCALE GENOMIC DNA]</scope>
    <source>
        <strain evidence="8 9">HTCC2155</strain>
    </source>
</reference>
<evidence type="ECO:0000259" key="7">
    <source>
        <dbReference type="Pfam" id="PF00884"/>
    </source>
</evidence>
<keyword evidence="3" id="KW-0479">Metal-binding</keyword>
<evidence type="ECO:0000256" key="4">
    <source>
        <dbReference type="ARBA" id="ARBA00022729"/>
    </source>
</evidence>
<evidence type="ECO:0000256" key="5">
    <source>
        <dbReference type="ARBA" id="ARBA00022801"/>
    </source>
</evidence>
<gene>
    <name evidence="8" type="ORF">LNTAR_02292</name>
</gene>
<comment type="similarity">
    <text evidence="2">Belongs to the sulfatase family.</text>
</comment>
<accession>A6DP68</accession>
<dbReference type="GO" id="GO:0005737">
    <property type="term" value="C:cytoplasm"/>
    <property type="evidence" value="ECO:0007669"/>
    <property type="project" value="TreeGrafter"/>
</dbReference>
<dbReference type="InterPro" id="IPR000917">
    <property type="entry name" value="Sulfatase_N"/>
</dbReference>
<keyword evidence="6" id="KW-0106">Calcium</keyword>
<dbReference type="STRING" id="313628.LNTAR_02292"/>
<dbReference type="OrthoDB" id="5901192at2"/>
<dbReference type="SUPFAM" id="SSF53649">
    <property type="entry name" value="Alkaline phosphatase-like"/>
    <property type="match status" value="1"/>
</dbReference>
<dbReference type="Gene3D" id="3.40.720.10">
    <property type="entry name" value="Alkaline Phosphatase, subunit A"/>
    <property type="match status" value="1"/>
</dbReference>
<dbReference type="Proteomes" id="UP000004947">
    <property type="component" value="Unassembled WGS sequence"/>
</dbReference>
<keyword evidence="9" id="KW-1185">Reference proteome</keyword>
<dbReference type="eggNOG" id="COG3119">
    <property type="taxonomic scope" value="Bacteria"/>
</dbReference>
<dbReference type="InterPro" id="IPR035874">
    <property type="entry name" value="IDS"/>
</dbReference>
<comment type="cofactor">
    <cofactor evidence="1">
        <name>Ca(2+)</name>
        <dbReference type="ChEBI" id="CHEBI:29108"/>
    </cofactor>
</comment>
<evidence type="ECO:0000256" key="6">
    <source>
        <dbReference type="ARBA" id="ARBA00022837"/>
    </source>
</evidence>
<evidence type="ECO:0000313" key="8">
    <source>
        <dbReference type="EMBL" id="EDM26600.1"/>
    </source>
</evidence>
<dbReference type="CDD" id="cd16030">
    <property type="entry name" value="iduronate-2-sulfatase"/>
    <property type="match status" value="1"/>
</dbReference>
<sequence>MNKVFAICIFAMIANLCAENKYNVLMICVDDLRNSLGCYGNKDVISPNFDKLASESVAFDHHYVQVPTCGASRYALLTGLRPQNKQSMGNGAFKQLSRTQLDGAQTIPELFKRSNYLTSVIGKVSHTADGRNYAYNGKGNGSDELPFAWDWKKTPFGPWKRGWGVFFAYADGKHREDGSGYKPRMEFKDLEDEELPDGLSANEAIRQLDKLKDKRFFLSLGFYKPHLPFVAPKKYWDMYDGVDINLAPHDKKGETAYWHGSGEFYKYQGDKTKPLSTEEQVKHRRAYYACISYVDAQLGKVMQRLKDLGLDKNTIVVLWSDHGWHLGDHQIWGKHNLHEQALKSPFMIRVPDIKGKMSSAVVETTDLFPTLIELCQLTFNKLSQPLSGQSLVPILNSVDTLGRDSALSFWGKAVSLRNKNYRLIATKGKKDEYSKIELYDHRIDPNESKNIAQQNPEVVDQLLKIIKKENKL</sequence>
<keyword evidence="4" id="KW-0732">Signal</keyword>
<dbReference type="Pfam" id="PF00884">
    <property type="entry name" value="Sulfatase"/>
    <property type="match status" value="1"/>
</dbReference>
<dbReference type="GO" id="GO:0004423">
    <property type="term" value="F:iduronate-2-sulfatase activity"/>
    <property type="evidence" value="ECO:0007669"/>
    <property type="project" value="InterPro"/>
</dbReference>
<evidence type="ECO:0000313" key="9">
    <source>
        <dbReference type="Proteomes" id="UP000004947"/>
    </source>
</evidence>
<dbReference type="PANTHER" id="PTHR45953">
    <property type="entry name" value="IDURONATE 2-SULFATASE"/>
    <property type="match status" value="1"/>
</dbReference>
<keyword evidence="5" id="KW-0378">Hydrolase</keyword>
<evidence type="ECO:0000256" key="2">
    <source>
        <dbReference type="ARBA" id="ARBA00008779"/>
    </source>
</evidence>